<dbReference type="AlphaFoldDB" id="A0A5C5ZNI7"/>
<evidence type="ECO:0000313" key="3">
    <source>
        <dbReference type="Proteomes" id="UP000315440"/>
    </source>
</evidence>
<sequence length="716" mass="74978" precursor="true">MTSRLLILAFALALVAPPAAAQAPYSPAVQAALELPRSEPRHYVETAVALANLGEPDLATGVADELSALDLSDDARADLVATVGTARLVKLARLSDAAASFVEACMQASADRAASPARLDELVSQLGQPSTRRGAIAALRTTGEAGVEHCLRAIAASGDSDQQALLREALVALAPTSEPALIAALDADNEALRTQAAYGLGRLAELKLLETSHAVPLLAEAALLEPADSPLGGAARWAHRQAAGHEADARRATSTAGRAIADLLKGSPPRRPDADGLVALWRGAERAGSATVKEAGVVAAARLAKAVHRMSPDSTTAARRAMTLGLEAASILGTAPADESIGDSLDPNNLPVSQLNTALTESLGGGYFGAAAAVSQALGARGDERALHHAGGELSPLVEALRAKHPAARFAALEAILSIAPTSPYAGSSHTIRALLHFAEGDGDRVAIVATPNRQRSATIAGWLRGEGYDGEALIRGEDAQSVAAGPDAELVLLDMNLLRPNVRETLYRLRRTPATTHLPVGLLAADGRLFDAHDLADEHGGRAGRVLAYPRPHSADDAVSIAEALAELAPRGLATSDERREQAAWAREQLQKLLEEGPEFYTMRRHIDEVERVLSRNATDDPEALALVGTPQSQLRLAELASATGLPIELRRAAARAFGVSVERWGVLLTTDELTEQYDRYNASESADADTQAVLGTLLDTIESRHTPQQSATSE</sequence>
<keyword evidence="3" id="KW-1185">Reference proteome</keyword>
<reference evidence="2 3" key="1">
    <citation type="submission" date="2019-02" db="EMBL/GenBank/DDBJ databases">
        <title>Deep-cultivation of Planctomycetes and their phenomic and genomic characterization uncovers novel biology.</title>
        <authorList>
            <person name="Wiegand S."/>
            <person name="Jogler M."/>
            <person name="Boedeker C."/>
            <person name="Pinto D."/>
            <person name="Vollmers J."/>
            <person name="Rivas-Marin E."/>
            <person name="Kohn T."/>
            <person name="Peeters S.H."/>
            <person name="Heuer A."/>
            <person name="Rast P."/>
            <person name="Oberbeckmann S."/>
            <person name="Bunk B."/>
            <person name="Jeske O."/>
            <person name="Meyerdierks A."/>
            <person name="Storesund J.E."/>
            <person name="Kallscheuer N."/>
            <person name="Luecker S."/>
            <person name="Lage O.M."/>
            <person name="Pohl T."/>
            <person name="Merkel B.J."/>
            <person name="Hornburger P."/>
            <person name="Mueller R.-W."/>
            <person name="Bruemmer F."/>
            <person name="Labrenz M."/>
            <person name="Spormann A.M."/>
            <person name="Op Den Camp H."/>
            <person name="Overmann J."/>
            <person name="Amann R."/>
            <person name="Jetten M.S.M."/>
            <person name="Mascher T."/>
            <person name="Medema M.H."/>
            <person name="Devos D.P."/>
            <person name="Kaster A.-K."/>
            <person name="Ovreas L."/>
            <person name="Rohde M."/>
            <person name="Galperin M.Y."/>
            <person name="Jogler C."/>
        </authorList>
    </citation>
    <scope>NUCLEOTIDE SEQUENCE [LARGE SCALE GENOMIC DNA]</scope>
    <source>
        <strain evidence="2 3">Mal64</strain>
    </source>
</reference>
<evidence type="ECO:0000313" key="2">
    <source>
        <dbReference type="EMBL" id="TWT89074.1"/>
    </source>
</evidence>
<dbReference type="EMBL" id="SJPQ01000002">
    <property type="protein sequence ID" value="TWT89074.1"/>
    <property type="molecule type" value="Genomic_DNA"/>
</dbReference>
<dbReference type="RefSeq" id="WP_146400667.1">
    <property type="nucleotide sequence ID" value="NZ_SJPQ01000002.1"/>
</dbReference>
<dbReference type="Proteomes" id="UP000315440">
    <property type="component" value="Unassembled WGS sequence"/>
</dbReference>
<comment type="caution">
    <text evidence="2">The sequence shown here is derived from an EMBL/GenBank/DDBJ whole genome shotgun (WGS) entry which is preliminary data.</text>
</comment>
<dbReference type="SUPFAM" id="SSF52172">
    <property type="entry name" value="CheY-like"/>
    <property type="match status" value="1"/>
</dbReference>
<name>A0A5C5ZNI7_9BACT</name>
<evidence type="ECO:0008006" key="4">
    <source>
        <dbReference type="Google" id="ProtNLM"/>
    </source>
</evidence>
<gene>
    <name evidence="2" type="ORF">Mal64_25660</name>
</gene>
<dbReference type="SUPFAM" id="SSF48371">
    <property type="entry name" value="ARM repeat"/>
    <property type="match status" value="1"/>
</dbReference>
<evidence type="ECO:0000256" key="1">
    <source>
        <dbReference type="SAM" id="SignalP"/>
    </source>
</evidence>
<keyword evidence="1" id="KW-0732">Signal</keyword>
<dbReference type="InterPro" id="IPR016024">
    <property type="entry name" value="ARM-type_fold"/>
</dbReference>
<dbReference type="InterPro" id="IPR011006">
    <property type="entry name" value="CheY-like_superfamily"/>
</dbReference>
<feature type="chain" id="PRO_5023142030" description="Response regulatory domain-containing protein" evidence="1">
    <location>
        <begin position="22"/>
        <end position="716"/>
    </location>
</feature>
<accession>A0A5C5ZNI7</accession>
<protein>
    <recommendedName>
        <fullName evidence="4">Response regulatory domain-containing protein</fullName>
    </recommendedName>
</protein>
<feature type="signal peptide" evidence="1">
    <location>
        <begin position="1"/>
        <end position="21"/>
    </location>
</feature>
<organism evidence="2 3">
    <name type="scientific">Pseudobythopirellula maris</name>
    <dbReference type="NCBI Taxonomy" id="2527991"/>
    <lineage>
        <taxon>Bacteria</taxon>
        <taxon>Pseudomonadati</taxon>
        <taxon>Planctomycetota</taxon>
        <taxon>Planctomycetia</taxon>
        <taxon>Pirellulales</taxon>
        <taxon>Lacipirellulaceae</taxon>
        <taxon>Pseudobythopirellula</taxon>
    </lineage>
</organism>
<dbReference type="OrthoDB" id="253582at2"/>
<proteinExistence type="predicted"/>